<feature type="compositionally biased region" description="Low complexity" evidence="1">
    <location>
        <begin position="783"/>
        <end position="797"/>
    </location>
</feature>
<gene>
    <name evidence="3" type="ORF">TRIREDRAFT_107775</name>
</gene>
<dbReference type="InterPro" id="IPR011009">
    <property type="entry name" value="Kinase-like_dom_sf"/>
</dbReference>
<dbReference type="HOGENOM" id="CLU_274644_0_0_1"/>
<proteinExistence type="predicted"/>
<dbReference type="EMBL" id="GL985065">
    <property type="protein sequence ID" value="EGR48406.1"/>
    <property type="molecule type" value="Genomic_DNA"/>
</dbReference>
<dbReference type="Gene3D" id="1.10.510.10">
    <property type="entry name" value="Transferase(Phosphotransferase) domain 1"/>
    <property type="match status" value="1"/>
</dbReference>
<reference evidence="3 4" key="1">
    <citation type="journal article" date="2008" name="Nat. Biotechnol.">
        <title>Genome sequencing and analysis of the biomass-degrading fungus Trichoderma reesei (syn. Hypocrea jecorina).</title>
        <authorList>
            <person name="Martinez D."/>
            <person name="Berka R.M."/>
            <person name="Henrissat B."/>
            <person name="Saloheimo M."/>
            <person name="Arvas M."/>
            <person name="Baker S.E."/>
            <person name="Chapman J."/>
            <person name="Chertkov O."/>
            <person name="Coutinho P.M."/>
            <person name="Cullen D."/>
            <person name="Danchin E.G."/>
            <person name="Grigoriev I.V."/>
            <person name="Harris P."/>
            <person name="Jackson M."/>
            <person name="Kubicek C.P."/>
            <person name="Han C.S."/>
            <person name="Ho I."/>
            <person name="Larrondo L.F."/>
            <person name="de Leon A.L."/>
            <person name="Magnuson J.K."/>
            <person name="Merino S."/>
            <person name="Misra M."/>
            <person name="Nelson B."/>
            <person name="Putnam N."/>
            <person name="Robbertse B."/>
            <person name="Salamov A.A."/>
            <person name="Schmoll M."/>
            <person name="Terry A."/>
            <person name="Thayer N."/>
            <person name="Westerholm-Parvinen A."/>
            <person name="Schoch C.L."/>
            <person name="Yao J."/>
            <person name="Barabote R."/>
            <person name="Nelson M.A."/>
            <person name="Detter C."/>
            <person name="Bruce D."/>
            <person name="Kuske C.R."/>
            <person name="Xie G."/>
            <person name="Richardson P."/>
            <person name="Rokhsar D.S."/>
            <person name="Lucas S.M."/>
            <person name="Rubin E.M."/>
            <person name="Dunn-Coleman N."/>
            <person name="Ward M."/>
            <person name="Brettin T.S."/>
        </authorList>
    </citation>
    <scope>NUCLEOTIDE SEQUENCE [LARGE SCALE GENOMIC DNA]</scope>
    <source>
        <strain evidence="3 4">QM6a</strain>
    </source>
</reference>
<feature type="domain" description="Protein kinase" evidence="2">
    <location>
        <begin position="109"/>
        <end position="479"/>
    </location>
</feature>
<organism evidence="4">
    <name type="scientific">Hypocrea jecorina (strain QM6a)</name>
    <name type="common">Trichoderma reesei</name>
    <dbReference type="NCBI Taxonomy" id="431241"/>
    <lineage>
        <taxon>Eukaryota</taxon>
        <taxon>Fungi</taxon>
        <taxon>Dikarya</taxon>
        <taxon>Ascomycota</taxon>
        <taxon>Pezizomycotina</taxon>
        <taxon>Sordariomycetes</taxon>
        <taxon>Hypocreomycetidae</taxon>
        <taxon>Hypocreales</taxon>
        <taxon>Hypocreaceae</taxon>
        <taxon>Trichoderma</taxon>
    </lineage>
</organism>
<dbReference type="OrthoDB" id="4062651at2759"/>
<feature type="region of interest" description="Disordered" evidence="1">
    <location>
        <begin position="910"/>
        <end position="1009"/>
    </location>
</feature>
<feature type="region of interest" description="Disordered" evidence="1">
    <location>
        <begin position="579"/>
        <end position="890"/>
    </location>
</feature>
<evidence type="ECO:0000313" key="4">
    <source>
        <dbReference type="Proteomes" id="UP000008984"/>
    </source>
</evidence>
<feature type="region of interest" description="Disordered" evidence="1">
    <location>
        <begin position="1075"/>
        <end position="1166"/>
    </location>
</feature>
<dbReference type="VEuPathDB" id="FungiDB:TRIREDRAFT_107775"/>
<dbReference type="GO" id="GO:0005524">
    <property type="term" value="F:ATP binding"/>
    <property type="evidence" value="ECO:0007669"/>
    <property type="project" value="InterPro"/>
</dbReference>
<sequence>MPRPLANLVVHRKTVEQTPATEFRNLFTIQAALVRGDKHVTLHNASRATELDVQRLRVPYHPKNRPHDQPYECLFGFPPRSSSSNGGDTTQPKRVDEYIEMLNWDGFRLEWVKVLGEGGFGMATLWNAIFEDGSSVKAVIKIPVRSSANFDGELQWHLRYAGASHVTQALDLQAMADNVRRKMNRGYMINRGARFNPSDLEVLVLEYADRGSMFDLLNRASHFNIVFSMKALWEIWECLVKGAVSVALQPDAIRRWGHDGLDKVLESLDDPDNMDELRRICTLIDSHDVHFDIEEQNVLIAEDEQHGHHPIFKLHDFGEFSHKMRENWAFWPESEYWRLRRVPKVNRIPPETIAREWDTFDTANPGPYQRFIGDTFGPDKNVSAGRYGTWTNLFLIGQIMEAVITKLWVSHPMVTMRFRPYDGRSDGQTYGWRICRQDYAWIEEDLRSLILQCQYEKPGDRPPLSYLLQKIAERKQRGFPEEPDWQTRQFWDLFWAMQRPSQYPEDDNMQNVTEYENDGFVTAVQALQQDAPPPPPPPPAPPPPQNFTTNPYSANNYEETGNPLIAHVAALRLKSRRSPLMSTSEAGPSVRPPAQHHPYPPSGGDPSASVPDMRLSDLASTAPLLGRPAAQGPSTSEEFPIRPGAARAQLRMPFAEGSSGQDQEQQHPARPSAPMFGRPAAEDCSGEEFPIRPGATVAQLVRPPPVAADTSPIPDFFMRPTAEGLPLRRPPADLGPSGEDFPIRPGAVVVQLGRAPDAQGSSGEEFPIRPGATIAQARPPTAEGPSSEVDGSSSSEEFPIRATAVQLGPPLVDESSSSEESPMRSTATEAQAAPSAGEGPLGEELPIRQTTATAAQVRPPADDGSLDKESSMGPEAATATTTTVQLGQPLVIQRSSSEEFPIWATGDLLQEGPSVVKGSSSSSEFPMRPGATVAATNKKRSAEEEEEAAEEAESTTSSSPRKKQRRVRFDAASASSTVTMGMQPVHLAETATDESPGTLWPVVANTPTPNPTIAVTEAEGTYGDHMRSLHNQYDPGSTVSLVVPETDSRGRVKKDSKRRKLAKFFRLDRLRNKFRRTPSPRAAGAVQVESTPELGRTSRVMDVDDEGEQQHGEAMMDEDDGDAVMGDASASRDRGGVARDERVWWGDEPRGGGNAGNTATGERIWW</sequence>
<feature type="compositionally biased region" description="Low complexity" evidence="1">
    <location>
        <begin position="1156"/>
        <end position="1166"/>
    </location>
</feature>
<dbReference type="GO" id="GO:0004672">
    <property type="term" value="F:protein kinase activity"/>
    <property type="evidence" value="ECO:0007669"/>
    <property type="project" value="InterPro"/>
</dbReference>
<feature type="compositionally biased region" description="Pro residues" evidence="1">
    <location>
        <begin position="531"/>
        <end position="545"/>
    </location>
</feature>
<dbReference type="Proteomes" id="UP000008984">
    <property type="component" value="Unassembled WGS sequence"/>
</dbReference>
<dbReference type="GeneID" id="18481521"/>
<feature type="compositionally biased region" description="Acidic residues" evidence="1">
    <location>
        <begin position="943"/>
        <end position="953"/>
    </location>
</feature>
<evidence type="ECO:0000256" key="1">
    <source>
        <dbReference type="SAM" id="MobiDB-lite"/>
    </source>
</evidence>
<evidence type="ECO:0000313" key="3">
    <source>
        <dbReference type="EMBL" id="EGR48406.1"/>
    </source>
</evidence>
<dbReference type="AlphaFoldDB" id="G0RKA2"/>
<name>G0RKA2_HYPJQ</name>
<dbReference type="eggNOG" id="ENOG502SXF6">
    <property type="taxonomic scope" value="Eukaryota"/>
</dbReference>
<feature type="compositionally biased region" description="Basic and acidic residues" evidence="1">
    <location>
        <begin position="1130"/>
        <end position="1150"/>
    </location>
</feature>
<accession>G0RKA2</accession>
<keyword evidence="4" id="KW-1185">Reference proteome</keyword>
<dbReference type="PROSITE" id="PS50011">
    <property type="entry name" value="PROTEIN_KINASE_DOM"/>
    <property type="match status" value="1"/>
</dbReference>
<dbReference type="InterPro" id="IPR000719">
    <property type="entry name" value="Prot_kinase_dom"/>
</dbReference>
<evidence type="ECO:0000259" key="2">
    <source>
        <dbReference type="PROSITE" id="PS50011"/>
    </source>
</evidence>
<dbReference type="RefSeq" id="XP_006965807.1">
    <property type="nucleotide sequence ID" value="XM_006965745.1"/>
</dbReference>
<dbReference type="SUPFAM" id="SSF56112">
    <property type="entry name" value="Protein kinase-like (PK-like)"/>
    <property type="match status" value="1"/>
</dbReference>
<dbReference type="STRING" id="431241.G0RKA2"/>
<feature type="region of interest" description="Disordered" evidence="1">
    <location>
        <begin position="528"/>
        <end position="559"/>
    </location>
</feature>
<feature type="compositionally biased region" description="Polar residues" evidence="1">
    <location>
        <begin position="546"/>
        <end position="559"/>
    </location>
</feature>
<protein>
    <submittedName>
        <fullName evidence="3">Predicted protein</fullName>
    </submittedName>
</protein>
<dbReference type="KEGG" id="tre:TRIREDRAFT_107775"/>